<proteinExistence type="predicted"/>
<sequence length="372" mass="42008">MESARWDETWHRLREWTNGQAPSERLAAQILIGEGFKELDPSHPLGGTDGGRDAICTYNEDMWVMAVYFPRGKKKISDIKAKLRADVMSASKHNPIGIAFVTNQELTLTQRQQLRKIASPFNLEVFHLERITSVLDSPQMAGVRKQFLGIESVDDIPILEVQFYQPGSRQSLGTTIKLQSIAHGIPNYGIPNLETPRQTYYGGITLRPGIMDELNPSYMREKEQYVRASALLQKVFLGIRNSSTRLAEGVTLEIEGLLAQGIEVAEELPPPPVRQRVNKVPHIRPLWWNSHITPDVETYDDKFRITIQFGTIQPGHISIMEEPVFLGSRESTKLSMNARVIANNLPLPAESSLQIDFDVIPKPPLDIHFLKQ</sequence>
<comment type="caution">
    <text evidence="1">The sequence shown here is derived from an EMBL/GenBank/DDBJ whole genome shotgun (WGS) entry which is preliminary data.</text>
</comment>
<name>A0A951PBY0_9CYAN</name>
<gene>
    <name evidence="1" type="ORF">KME07_13740</name>
</gene>
<reference evidence="1" key="1">
    <citation type="submission" date="2021-05" db="EMBL/GenBank/DDBJ databases">
        <authorList>
            <person name="Pietrasiak N."/>
            <person name="Ward R."/>
            <person name="Stajich J.E."/>
            <person name="Kurbessoian T."/>
        </authorList>
    </citation>
    <scope>NUCLEOTIDE SEQUENCE</scope>
    <source>
        <strain evidence="1">GSE-TBD4-15B</strain>
    </source>
</reference>
<reference evidence="1" key="2">
    <citation type="journal article" date="2022" name="Microbiol. Resour. Announc.">
        <title>Metagenome Sequencing to Explore Phylogenomics of Terrestrial Cyanobacteria.</title>
        <authorList>
            <person name="Ward R.D."/>
            <person name="Stajich J.E."/>
            <person name="Johansen J.R."/>
            <person name="Huntemann M."/>
            <person name="Clum A."/>
            <person name="Foster B."/>
            <person name="Foster B."/>
            <person name="Roux S."/>
            <person name="Palaniappan K."/>
            <person name="Varghese N."/>
            <person name="Mukherjee S."/>
            <person name="Reddy T.B.K."/>
            <person name="Daum C."/>
            <person name="Copeland A."/>
            <person name="Chen I.A."/>
            <person name="Ivanova N.N."/>
            <person name="Kyrpides N.C."/>
            <person name="Shapiro N."/>
            <person name="Eloe-Fadrosh E.A."/>
            <person name="Pietrasiak N."/>
        </authorList>
    </citation>
    <scope>NUCLEOTIDE SEQUENCE</scope>
    <source>
        <strain evidence="1">GSE-TBD4-15B</strain>
    </source>
</reference>
<dbReference type="EMBL" id="JAHHHV010000068">
    <property type="protein sequence ID" value="MBW4466482.1"/>
    <property type="molecule type" value="Genomic_DNA"/>
</dbReference>
<evidence type="ECO:0008006" key="3">
    <source>
        <dbReference type="Google" id="ProtNLM"/>
    </source>
</evidence>
<dbReference type="AlphaFoldDB" id="A0A951PBY0"/>
<evidence type="ECO:0000313" key="2">
    <source>
        <dbReference type="Proteomes" id="UP000707356"/>
    </source>
</evidence>
<evidence type="ECO:0000313" key="1">
    <source>
        <dbReference type="EMBL" id="MBW4466482.1"/>
    </source>
</evidence>
<accession>A0A951PBY0</accession>
<dbReference type="Proteomes" id="UP000707356">
    <property type="component" value="Unassembled WGS sequence"/>
</dbReference>
<protein>
    <recommendedName>
        <fullName evidence="3">Restriction endonuclease</fullName>
    </recommendedName>
</protein>
<organism evidence="1 2">
    <name type="scientific">Pegethrix bostrychoides GSE-TBD4-15B</name>
    <dbReference type="NCBI Taxonomy" id="2839662"/>
    <lineage>
        <taxon>Bacteria</taxon>
        <taxon>Bacillati</taxon>
        <taxon>Cyanobacteriota</taxon>
        <taxon>Cyanophyceae</taxon>
        <taxon>Oculatellales</taxon>
        <taxon>Oculatellaceae</taxon>
        <taxon>Pegethrix</taxon>
    </lineage>
</organism>